<reference evidence="3 4" key="1">
    <citation type="submission" date="2018-05" db="EMBL/GenBank/DDBJ databases">
        <title>Acuticoccus sediminis sp. nov., isolated from deep-sea sediment of Indian Ocean.</title>
        <authorList>
            <person name="Liu X."/>
            <person name="Lai Q."/>
            <person name="Du Y."/>
            <person name="Sun F."/>
            <person name="Zhang X."/>
            <person name="Wang S."/>
            <person name="Shao Z."/>
        </authorList>
    </citation>
    <scope>NUCLEOTIDE SEQUENCE [LARGE SCALE GENOMIC DNA]</scope>
    <source>
        <strain evidence="3 4">PTG4-2</strain>
    </source>
</reference>
<sequence length="598" mass="66895">MTEGTAELDPTTAWAEDVEAGRIVAGPHIRSAARRHLVDLDTGAARGLRWDRDAAGAALRFFPSVLRLNGGQFEGKPFTLHPSQAFRIGSLFGWRRDDGSRRFRRFYDEEGKGNGKSPLLAGLGLYGLCVDPEPGAEVYAAASSRDQAMVLFRDAVAMANQSPALSRRIKQMGIDPVWELVYRGRSGDRRFFKPISADKRKSGPRPHFALVDEVHEHRDRAMIDMLEAGFKFRREPLLAMATNAGHDVGSICHEEHMHAVATVTEGAAGNPIDDRTFAFVCSLDEDDEWETDPSCWIKANPLLNVTISEAWLAGEVQKARLMPGKRNGVARLHFCQWTHAETAALSREAWMRCVGDVDPDALTEAGYPCYGGLDLSRTRDFTALTLVWVLDPTPDAWVLASATWFWTPDETMEQRSRVDGPPYPVWAREGWIEPVAGNRVSYRWLASALAEINARYHPVQYGCDEYGLDQLREHLEEIGARLPIVVHPQGFQRKVLESLPDMPEGLDETYLWMPDSINKLEAAVYDQRLTVRRNEMMNFCAGSTRYAENRSGHRMFDKAKATGRIDGMVSLAMAIGIATCRDEMQQPSVYEGRGVLVL</sequence>
<dbReference type="InterPro" id="IPR027417">
    <property type="entry name" value="P-loop_NTPase"/>
</dbReference>
<dbReference type="PANTHER" id="PTHR41287:SF1">
    <property type="entry name" value="PROTEIN YMFN"/>
    <property type="match status" value="1"/>
</dbReference>
<dbReference type="Proteomes" id="UP000249590">
    <property type="component" value="Unassembled WGS sequence"/>
</dbReference>
<dbReference type="PANTHER" id="PTHR41287">
    <property type="match status" value="1"/>
</dbReference>
<dbReference type="EMBL" id="QHHQ01000005">
    <property type="protein sequence ID" value="RAH99204.1"/>
    <property type="molecule type" value="Genomic_DNA"/>
</dbReference>
<dbReference type="AlphaFoldDB" id="A0A8B2NI33"/>
<proteinExistence type="predicted"/>
<protein>
    <submittedName>
        <fullName evidence="3">Terminase</fullName>
    </submittedName>
</protein>
<name>A0A8B2NI33_9HYPH</name>
<dbReference type="OrthoDB" id="9760250at2"/>
<evidence type="ECO:0000259" key="1">
    <source>
        <dbReference type="Pfam" id="PF03354"/>
    </source>
</evidence>
<dbReference type="Gene3D" id="3.40.50.300">
    <property type="entry name" value="P-loop containing nucleotide triphosphate hydrolases"/>
    <property type="match status" value="1"/>
</dbReference>
<dbReference type="InterPro" id="IPR046461">
    <property type="entry name" value="TerL_ATPase"/>
</dbReference>
<evidence type="ECO:0000259" key="2">
    <source>
        <dbReference type="Pfam" id="PF20441"/>
    </source>
</evidence>
<dbReference type="InterPro" id="IPR005021">
    <property type="entry name" value="Terminase_largesu-like"/>
</dbReference>
<dbReference type="Pfam" id="PF20441">
    <property type="entry name" value="TerL_nuclease"/>
    <property type="match status" value="1"/>
</dbReference>
<dbReference type="GO" id="GO:0004519">
    <property type="term" value="F:endonuclease activity"/>
    <property type="evidence" value="ECO:0007669"/>
    <property type="project" value="InterPro"/>
</dbReference>
<dbReference type="InterPro" id="IPR046462">
    <property type="entry name" value="TerL_nuclease"/>
</dbReference>
<organism evidence="3 4">
    <name type="scientific">Acuticoccus sediminis</name>
    <dbReference type="NCBI Taxonomy" id="2184697"/>
    <lineage>
        <taxon>Bacteria</taxon>
        <taxon>Pseudomonadati</taxon>
        <taxon>Pseudomonadota</taxon>
        <taxon>Alphaproteobacteria</taxon>
        <taxon>Hyphomicrobiales</taxon>
        <taxon>Amorphaceae</taxon>
        <taxon>Acuticoccus</taxon>
    </lineage>
</organism>
<dbReference type="RefSeq" id="WP_111349274.1">
    <property type="nucleotide sequence ID" value="NZ_QHHQ01000005.1"/>
</dbReference>
<gene>
    <name evidence="3" type="ORF">DLJ53_21905</name>
</gene>
<dbReference type="Pfam" id="PF03354">
    <property type="entry name" value="TerL_ATPase"/>
    <property type="match status" value="1"/>
</dbReference>
<evidence type="ECO:0000313" key="4">
    <source>
        <dbReference type="Proteomes" id="UP000249590"/>
    </source>
</evidence>
<feature type="domain" description="Terminase large subunit-like endonuclease" evidence="2">
    <location>
        <begin position="273"/>
        <end position="578"/>
    </location>
</feature>
<keyword evidence="4" id="KW-1185">Reference proteome</keyword>
<feature type="domain" description="Terminase large subunit-like ATPase" evidence="1">
    <location>
        <begin position="84"/>
        <end position="256"/>
    </location>
</feature>
<dbReference type="Gene3D" id="3.30.420.240">
    <property type="match status" value="1"/>
</dbReference>
<comment type="caution">
    <text evidence="3">The sequence shown here is derived from an EMBL/GenBank/DDBJ whole genome shotgun (WGS) entry which is preliminary data.</text>
</comment>
<evidence type="ECO:0000313" key="3">
    <source>
        <dbReference type="EMBL" id="RAH99204.1"/>
    </source>
</evidence>
<accession>A0A8B2NI33</accession>